<reference evidence="2" key="1">
    <citation type="submission" date="2022-08" db="EMBL/GenBank/DDBJ databases">
        <title>A Global Phylogenomic Analysis of the Shiitake Genus Lentinula.</title>
        <authorList>
            <consortium name="DOE Joint Genome Institute"/>
            <person name="Sierra-Patev S."/>
            <person name="Min B."/>
            <person name="Naranjo-Ortiz M."/>
            <person name="Looney B."/>
            <person name="Konkel Z."/>
            <person name="Slot J.C."/>
            <person name="Sakamoto Y."/>
            <person name="Steenwyk J.L."/>
            <person name="Rokas A."/>
            <person name="Carro J."/>
            <person name="Camarero S."/>
            <person name="Ferreira P."/>
            <person name="Molpeceres G."/>
            <person name="Ruiz-Duenas F.J."/>
            <person name="Serrano A."/>
            <person name="Henrissat B."/>
            <person name="Drula E."/>
            <person name="Hughes K.W."/>
            <person name="Mata J.L."/>
            <person name="Ishikawa N.K."/>
            <person name="Vargas-Isla R."/>
            <person name="Ushijima S."/>
            <person name="Smith C.A."/>
            <person name="Ahrendt S."/>
            <person name="Andreopoulos W."/>
            <person name="He G."/>
            <person name="Labutti K."/>
            <person name="Lipzen A."/>
            <person name="Ng V."/>
            <person name="Riley R."/>
            <person name="Sandor L."/>
            <person name="Barry K."/>
            <person name="Martinez A.T."/>
            <person name="Xiao Y."/>
            <person name="Gibbons J.G."/>
            <person name="Terashima K."/>
            <person name="Grigoriev I.V."/>
            <person name="Hibbett D.S."/>
        </authorList>
    </citation>
    <scope>NUCLEOTIDE SEQUENCE</scope>
    <source>
        <strain evidence="2">RHP3577 ss4</strain>
    </source>
</reference>
<protein>
    <submittedName>
        <fullName evidence="2">Uncharacterized protein</fullName>
    </submittedName>
</protein>
<evidence type="ECO:0000313" key="3">
    <source>
        <dbReference type="Proteomes" id="UP001150217"/>
    </source>
</evidence>
<comment type="caution">
    <text evidence="2">The sequence shown here is derived from an EMBL/GenBank/DDBJ whole genome shotgun (WGS) entry which is preliminary data.</text>
</comment>
<feature type="region of interest" description="Disordered" evidence="1">
    <location>
        <begin position="161"/>
        <end position="201"/>
    </location>
</feature>
<name>A0ABQ8V5A2_9AGAR</name>
<accession>A0ABQ8V5A2</accession>
<dbReference type="EMBL" id="JANVFT010000075">
    <property type="protein sequence ID" value="KAJ4475106.1"/>
    <property type="molecule type" value="Genomic_DNA"/>
</dbReference>
<organism evidence="2 3">
    <name type="scientific">Lentinula lateritia</name>
    <dbReference type="NCBI Taxonomy" id="40482"/>
    <lineage>
        <taxon>Eukaryota</taxon>
        <taxon>Fungi</taxon>
        <taxon>Dikarya</taxon>
        <taxon>Basidiomycota</taxon>
        <taxon>Agaricomycotina</taxon>
        <taxon>Agaricomycetes</taxon>
        <taxon>Agaricomycetidae</taxon>
        <taxon>Agaricales</taxon>
        <taxon>Marasmiineae</taxon>
        <taxon>Omphalotaceae</taxon>
        <taxon>Lentinula</taxon>
    </lineage>
</organism>
<feature type="compositionally biased region" description="Low complexity" evidence="1">
    <location>
        <begin position="172"/>
        <end position="183"/>
    </location>
</feature>
<evidence type="ECO:0000313" key="2">
    <source>
        <dbReference type="EMBL" id="KAJ4475106.1"/>
    </source>
</evidence>
<proteinExistence type="predicted"/>
<feature type="compositionally biased region" description="Polar residues" evidence="1">
    <location>
        <begin position="184"/>
        <end position="198"/>
    </location>
</feature>
<evidence type="ECO:0000256" key="1">
    <source>
        <dbReference type="SAM" id="MobiDB-lite"/>
    </source>
</evidence>
<gene>
    <name evidence="2" type="ORF">C8R41DRAFT_923708</name>
</gene>
<keyword evidence="3" id="KW-1185">Reference proteome</keyword>
<sequence length="537" mass="60113">MLRTTEARNMEIWTNPIVNFWFKILHSQTGTFPIARSCPSRFSDLVWLLFQKLLERMIEIMRNHSALHLTMSLSPPAQVQTPIERSYVAAELNQLSKADLIKLVERQITKWPTQRPFQRSRVRVEELKLNLLSKSNGFSTVVPIGDLISSRKSHSRIASDVVGSGPVEGVNRSRQTQITTSSSVRDSSFNPSQTSSKASGLKHVLIPPTPISNIHLAQTSKHPDITQTPLTPYLRSMVTLKLLINDTRFQEQALRRSQAITVPYVDEPKRGSKEYNVKFSDIYNSLQQMHTALDGVGELTFCDPDEPDYGQILMKGDFHTTVPSADVLVVPPSKILKLNVTLYPISGRHLSQSLLAPVPLQTNTSTFTLSASMHMSQLLNDPNSKPLEIAESRNRRGPKSAMVDELVIQASQLPGYETFKAGRHRVLQYEQVAAHWEFAATFSATHFRQRNVKSKKSIADALGIRTTSLAAAEQGHELIQLYGAHGSHESLEVATELASGKTGAVGLMDFLRAWEEMHPVAGTKAEMRRLKRRNIEQ</sequence>
<dbReference type="Proteomes" id="UP001150217">
    <property type="component" value="Unassembled WGS sequence"/>
</dbReference>